<evidence type="ECO:0000256" key="7">
    <source>
        <dbReference type="ARBA" id="ARBA00022676"/>
    </source>
</evidence>
<evidence type="ECO:0000313" key="15">
    <source>
        <dbReference type="EMBL" id="NDS67787.1"/>
    </source>
</evidence>
<dbReference type="EC" id="2.4.1.21" evidence="5 11"/>
<evidence type="ECO:0000256" key="3">
    <source>
        <dbReference type="ARBA" id="ARBA00004964"/>
    </source>
</evidence>
<dbReference type="KEGG" id="ftc:DA46_209"/>
<dbReference type="OMA" id="TWCPWYM"/>
<dbReference type="Pfam" id="PF08323">
    <property type="entry name" value="Glyco_transf_5"/>
    <property type="match status" value="1"/>
</dbReference>
<evidence type="ECO:0000313" key="14">
    <source>
        <dbReference type="EMBL" id="NDR88326.1"/>
    </source>
</evidence>
<feature type="binding site" evidence="11">
    <location>
        <position position="15"/>
    </location>
    <ligand>
        <name>ADP-alpha-D-glucose</name>
        <dbReference type="ChEBI" id="CHEBI:57498"/>
    </ligand>
</feature>
<reference evidence="14" key="1">
    <citation type="submission" date="2019-08" db="EMBL/GenBank/DDBJ databases">
        <authorList>
            <person name="Busch A."/>
        </authorList>
    </citation>
    <scope>NUCLEOTIDE SEQUENCE</scope>
    <source>
        <strain evidence="15">15T0085</strain>
        <strain evidence="14">17T1429</strain>
    </source>
</reference>
<dbReference type="InterPro" id="IPR011835">
    <property type="entry name" value="GS/SS"/>
</dbReference>
<dbReference type="KEGG" id="ftz:CH68_521"/>
<dbReference type="NCBIfam" id="TIGR02095">
    <property type="entry name" value="glgA"/>
    <property type="match status" value="1"/>
</dbReference>
<organism evidence="14">
    <name type="scientific">Francisella tularensis subsp. holarctica</name>
    <dbReference type="NCBI Taxonomy" id="119857"/>
    <lineage>
        <taxon>Bacteria</taxon>
        <taxon>Pseudomonadati</taxon>
        <taxon>Pseudomonadota</taxon>
        <taxon>Gammaproteobacteria</taxon>
        <taxon>Thiotrichales</taxon>
        <taxon>Francisellaceae</taxon>
        <taxon>Francisella</taxon>
    </lineage>
</organism>
<protein>
    <recommendedName>
        <fullName evidence="6 11">Glycogen synthase</fullName>
        <ecNumber evidence="5 11">2.4.1.21</ecNumber>
    </recommendedName>
    <alternativeName>
        <fullName evidence="10 11">Starch [bacterial glycogen] synthase</fullName>
    </alternativeName>
</protein>
<feature type="domain" description="Starch synthase catalytic" evidence="13">
    <location>
        <begin position="2"/>
        <end position="242"/>
    </location>
</feature>
<evidence type="ECO:0000256" key="9">
    <source>
        <dbReference type="ARBA" id="ARBA00023056"/>
    </source>
</evidence>
<feature type="domain" description="Glycosyl transferase family 1" evidence="12">
    <location>
        <begin position="295"/>
        <end position="458"/>
    </location>
</feature>
<gene>
    <name evidence="11 14" type="primary">glgA</name>
    <name evidence="15" type="ORF">FWI86_01325</name>
    <name evidence="14" type="ORF">FWJ04_01030</name>
</gene>
<dbReference type="RefSeq" id="WP_010030994.1">
    <property type="nucleotide sequence ID" value="NZ_CP009693.1"/>
</dbReference>
<comment type="similarity">
    <text evidence="4 11">Belongs to the glycosyltransferase 1 family. Bacterial/plant glycogen synthase subfamily.</text>
</comment>
<evidence type="ECO:0000256" key="6">
    <source>
        <dbReference type="ARBA" id="ARBA00019935"/>
    </source>
</evidence>
<keyword evidence="7 11" id="KW-0328">Glycosyltransferase</keyword>
<dbReference type="KEGG" id="ftv:CH67_787"/>
<dbReference type="HAMAP" id="MF_00484">
    <property type="entry name" value="Glycogen_synth"/>
    <property type="match status" value="1"/>
</dbReference>
<dbReference type="EMBL" id="JAAGKH010000004">
    <property type="protein sequence ID" value="NDR88326.1"/>
    <property type="molecule type" value="Genomic_DNA"/>
</dbReference>
<evidence type="ECO:0000256" key="11">
    <source>
        <dbReference type="HAMAP-Rule" id="MF_00484"/>
    </source>
</evidence>
<dbReference type="HOGENOM" id="CLU_009583_18_2_6"/>
<dbReference type="SMR" id="A0A0B6E941"/>
<dbReference type="CDD" id="cd03791">
    <property type="entry name" value="GT5_Glycogen_synthase_DULL1-like"/>
    <property type="match status" value="1"/>
</dbReference>
<evidence type="ECO:0000259" key="12">
    <source>
        <dbReference type="Pfam" id="PF00534"/>
    </source>
</evidence>
<evidence type="ECO:0000256" key="5">
    <source>
        <dbReference type="ARBA" id="ARBA00012588"/>
    </source>
</evidence>
<proteinExistence type="inferred from homology"/>
<evidence type="ECO:0000256" key="8">
    <source>
        <dbReference type="ARBA" id="ARBA00022679"/>
    </source>
</evidence>
<dbReference type="InterPro" id="IPR013534">
    <property type="entry name" value="Starch_synth_cat_dom"/>
</dbReference>
<name>A0A0B6E941_FRATU</name>
<evidence type="ECO:0000256" key="4">
    <source>
        <dbReference type="ARBA" id="ARBA00010281"/>
    </source>
</evidence>
<dbReference type="UniPathway" id="UPA00164"/>
<comment type="pathway">
    <text evidence="3 11">Glycan biosynthesis; glycogen biosynthesis.</text>
</comment>
<dbReference type="SUPFAM" id="SSF53756">
    <property type="entry name" value="UDP-Glycosyltransferase/glycogen phosphorylase"/>
    <property type="match status" value="1"/>
</dbReference>
<dbReference type="EMBL" id="JAAGJP010000005">
    <property type="protein sequence ID" value="NDS67787.1"/>
    <property type="molecule type" value="Genomic_DNA"/>
</dbReference>
<comment type="function">
    <text evidence="2 11">Synthesizes alpha-1,4-glucan chains using ADP-glucose.</text>
</comment>
<keyword evidence="8 11" id="KW-0808">Transferase</keyword>
<evidence type="ECO:0000256" key="1">
    <source>
        <dbReference type="ARBA" id="ARBA00001478"/>
    </source>
</evidence>
<reference evidence="14" key="2">
    <citation type="submission" date="2020-02" db="EMBL/GenBank/DDBJ databases">
        <title>Using affinity propagation clustering for identifying bacterial clades and subclades with whole-genome sequences of Francisella tularensis.</title>
        <authorList>
            <person name="Homeier-Bachmann T."/>
            <person name="Abdel-Glil M.Y."/>
            <person name="Hackbart A."/>
            <person name="Hotzel H."/>
            <person name="Tomaso H."/>
        </authorList>
    </citation>
    <scope>NUCLEOTIDE SEQUENCE</scope>
    <source>
        <strain evidence="15">15T0085</strain>
        <strain evidence="14">17T1429</strain>
    </source>
</reference>
<dbReference type="NCBIfam" id="NF001899">
    <property type="entry name" value="PRK00654.1-2"/>
    <property type="match status" value="1"/>
</dbReference>
<evidence type="ECO:0000256" key="10">
    <source>
        <dbReference type="ARBA" id="ARBA00031722"/>
    </source>
</evidence>
<evidence type="ECO:0000256" key="2">
    <source>
        <dbReference type="ARBA" id="ARBA00002764"/>
    </source>
</evidence>
<dbReference type="PANTHER" id="PTHR45825">
    <property type="entry name" value="GRANULE-BOUND STARCH SYNTHASE 1, CHLOROPLASTIC/AMYLOPLASTIC"/>
    <property type="match status" value="1"/>
</dbReference>
<accession>A0A0B6E941</accession>
<keyword evidence="9 11" id="KW-0320">Glycogen biosynthesis</keyword>
<comment type="caution">
    <text evidence="14">The sequence shown here is derived from an EMBL/GenBank/DDBJ whole genome shotgun (WGS) entry which is preliminary data.</text>
</comment>
<dbReference type="eggNOG" id="COG0297">
    <property type="taxonomic scope" value="Bacteria"/>
</dbReference>
<dbReference type="GO" id="GO:0009011">
    <property type="term" value="F:alpha-1,4-glucan glucosyltransferase (ADP-glucose donor) activity"/>
    <property type="evidence" value="ECO:0007669"/>
    <property type="project" value="UniProtKB-UniRule"/>
</dbReference>
<comment type="catalytic activity">
    <reaction evidence="1 11">
        <text>[(1-&gt;4)-alpha-D-glucosyl](n) + ADP-alpha-D-glucose = [(1-&gt;4)-alpha-D-glucosyl](n+1) + ADP + H(+)</text>
        <dbReference type="Rhea" id="RHEA:18189"/>
        <dbReference type="Rhea" id="RHEA-COMP:9584"/>
        <dbReference type="Rhea" id="RHEA-COMP:9587"/>
        <dbReference type="ChEBI" id="CHEBI:15378"/>
        <dbReference type="ChEBI" id="CHEBI:15444"/>
        <dbReference type="ChEBI" id="CHEBI:57498"/>
        <dbReference type="ChEBI" id="CHEBI:456216"/>
        <dbReference type="EC" id="2.4.1.21"/>
    </reaction>
</comment>
<dbReference type="AlphaFoldDB" id="A0A0B6E941"/>
<dbReference type="GO" id="GO:0005978">
    <property type="term" value="P:glycogen biosynthetic process"/>
    <property type="evidence" value="ECO:0007669"/>
    <property type="project" value="UniProtKB-UniRule"/>
</dbReference>
<dbReference type="GO" id="GO:0004373">
    <property type="term" value="F:alpha-1,4-glucan glucosyltransferase (UDP-glucose donor) activity"/>
    <property type="evidence" value="ECO:0007669"/>
    <property type="project" value="InterPro"/>
</dbReference>
<dbReference type="InterPro" id="IPR001296">
    <property type="entry name" value="Glyco_trans_1"/>
</dbReference>
<dbReference type="GO" id="GO:0005829">
    <property type="term" value="C:cytosol"/>
    <property type="evidence" value="ECO:0007669"/>
    <property type="project" value="TreeGrafter"/>
</dbReference>
<dbReference type="Pfam" id="PF00534">
    <property type="entry name" value="Glycos_transf_1"/>
    <property type="match status" value="1"/>
</dbReference>
<evidence type="ECO:0000259" key="13">
    <source>
        <dbReference type="Pfam" id="PF08323"/>
    </source>
</evidence>
<dbReference type="Gene3D" id="3.40.50.2000">
    <property type="entry name" value="Glycogen Phosphorylase B"/>
    <property type="match status" value="2"/>
</dbReference>
<sequence>MRVLHVCSELYPILKTGGLADVTAALPPALAGFGVDSRVLVPGFPAFINAIKDKQLLINIPSRFGAEEINIFLAKIPNTKIDIYVIDAPSLFARPGNPYADSSNQAYADNYLRFALLGWVAARISEGLDAKWKPEIVHSHDWHAGLVPAYIKASELASGKKAVKTVFTVHNLAYQGLFPMSVFTELDLPGIFLSMNGLEFYGQVSFMKAGLYFADKITTVSPTYAKEIQIYEQGCGLEGLLADRHNDLYGVLNGVDPQIWNPKKDSLIATNYSSTTVATGKAKCKLALQQMMGLAEKEDALLFGIVTRLTEQKGLNLLIEAIGEITSRGGQIVLLGSGDKALEEVFLAAAKKYSKSIAVQIGYDEEQAHRIIAGSDVIMVPSRFEPCGLTQLYGLTYGTLPLVHKVGGLADTIIDSSLENLADGTATGFVFDEFSVESLTLAIRRAFALYNRKTDWKKVRKTAMQQQVTWDSSAEKIYQIYKNLVIENN</sequence>
<dbReference type="PANTHER" id="PTHR45825:SF11">
    <property type="entry name" value="ALPHA AMYLASE DOMAIN-CONTAINING PROTEIN"/>
    <property type="match status" value="1"/>
</dbReference>